<dbReference type="Pfam" id="PF24626">
    <property type="entry name" value="SH3_Tf2-1"/>
    <property type="match status" value="1"/>
</dbReference>
<name>A0ABQ5A2N0_9ASTR</name>
<keyword evidence="2" id="KW-0548">Nucleotidyltransferase</keyword>
<reference evidence="2" key="1">
    <citation type="journal article" date="2022" name="Int. J. Mol. Sci.">
        <title>Draft Genome of Tanacetum Coccineum: Genomic Comparison of Closely Related Tanacetum-Family Plants.</title>
        <authorList>
            <person name="Yamashiro T."/>
            <person name="Shiraishi A."/>
            <person name="Nakayama K."/>
            <person name="Satake H."/>
        </authorList>
    </citation>
    <scope>NUCLEOTIDE SEQUENCE</scope>
</reference>
<dbReference type="PANTHER" id="PTHR45835">
    <property type="entry name" value="YALI0A06105P"/>
    <property type="match status" value="1"/>
</dbReference>
<keyword evidence="3" id="KW-1185">Reference proteome</keyword>
<sequence>MIVKFGIILEKANVVAGALSRKERNKPLHVRALMMTVHNDLPKQIREVQKEEMKRKNVRAENLGRLIKQIFEFRPDGTRCFGNRLDNRVWFPRFDGLRDLVKAEHQKLSGLLQQPKIPVWKWERITMNFVSGLPRTPSGYDTIWVIIDRLTKSSHFLPIKKTDSMEKLTQLYFEGSCFSLVGKVFLFRHFGEIAFYVKDLEIVRKLEVEFGYEYHFTTLNGMDKSKGLYKRLRLCCRACVIDFGCVRIAICQWVSPWKGVVHFGKREKLSPRYIRRFKILARVGPVAYTLELPEELKGIHSTFHVLNLKICLAEGDIVFPIDEIQLDDKLHMIEEPVEDADREVKRLKQSQIPIVKVR</sequence>
<feature type="domain" description="Tf2-1-like SH3-like" evidence="1">
    <location>
        <begin position="258"/>
        <end position="311"/>
    </location>
</feature>
<dbReference type="InterPro" id="IPR036397">
    <property type="entry name" value="RNaseH_sf"/>
</dbReference>
<keyword evidence="2" id="KW-0695">RNA-directed DNA polymerase</keyword>
<dbReference type="EMBL" id="BQNB010011918">
    <property type="protein sequence ID" value="GJS96855.1"/>
    <property type="molecule type" value="Genomic_DNA"/>
</dbReference>
<dbReference type="PANTHER" id="PTHR45835:SF99">
    <property type="entry name" value="CHROMO DOMAIN-CONTAINING PROTEIN-RELATED"/>
    <property type="match status" value="1"/>
</dbReference>
<evidence type="ECO:0000259" key="1">
    <source>
        <dbReference type="Pfam" id="PF24626"/>
    </source>
</evidence>
<dbReference type="Proteomes" id="UP001151760">
    <property type="component" value="Unassembled WGS sequence"/>
</dbReference>
<proteinExistence type="predicted"/>
<dbReference type="Gene3D" id="3.30.420.10">
    <property type="entry name" value="Ribonuclease H-like superfamily/Ribonuclease H"/>
    <property type="match status" value="1"/>
</dbReference>
<evidence type="ECO:0000313" key="3">
    <source>
        <dbReference type="Proteomes" id="UP001151760"/>
    </source>
</evidence>
<comment type="caution">
    <text evidence="2">The sequence shown here is derived from an EMBL/GenBank/DDBJ whole genome shotgun (WGS) entry which is preliminary data.</text>
</comment>
<organism evidence="2 3">
    <name type="scientific">Tanacetum coccineum</name>
    <dbReference type="NCBI Taxonomy" id="301880"/>
    <lineage>
        <taxon>Eukaryota</taxon>
        <taxon>Viridiplantae</taxon>
        <taxon>Streptophyta</taxon>
        <taxon>Embryophyta</taxon>
        <taxon>Tracheophyta</taxon>
        <taxon>Spermatophyta</taxon>
        <taxon>Magnoliopsida</taxon>
        <taxon>eudicotyledons</taxon>
        <taxon>Gunneridae</taxon>
        <taxon>Pentapetalae</taxon>
        <taxon>asterids</taxon>
        <taxon>campanulids</taxon>
        <taxon>Asterales</taxon>
        <taxon>Asteraceae</taxon>
        <taxon>Asteroideae</taxon>
        <taxon>Anthemideae</taxon>
        <taxon>Anthemidinae</taxon>
        <taxon>Tanacetum</taxon>
    </lineage>
</organism>
<evidence type="ECO:0000313" key="2">
    <source>
        <dbReference type="EMBL" id="GJS96855.1"/>
    </source>
</evidence>
<dbReference type="InterPro" id="IPR012337">
    <property type="entry name" value="RNaseH-like_sf"/>
</dbReference>
<dbReference type="GO" id="GO:0003964">
    <property type="term" value="F:RNA-directed DNA polymerase activity"/>
    <property type="evidence" value="ECO:0007669"/>
    <property type="project" value="UniProtKB-KW"/>
</dbReference>
<reference evidence="2" key="2">
    <citation type="submission" date="2022-01" db="EMBL/GenBank/DDBJ databases">
        <authorList>
            <person name="Yamashiro T."/>
            <person name="Shiraishi A."/>
            <person name="Satake H."/>
            <person name="Nakayama K."/>
        </authorList>
    </citation>
    <scope>NUCLEOTIDE SEQUENCE</scope>
</reference>
<dbReference type="SUPFAM" id="SSF53098">
    <property type="entry name" value="Ribonuclease H-like"/>
    <property type="match status" value="1"/>
</dbReference>
<gene>
    <name evidence="2" type="ORF">Tco_0803823</name>
</gene>
<dbReference type="InterPro" id="IPR056924">
    <property type="entry name" value="SH3_Tf2-1"/>
</dbReference>
<keyword evidence="2" id="KW-0808">Transferase</keyword>
<accession>A0ABQ5A2N0</accession>
<protein>
    <submittedName>
        <fullName evidence="2">Reverse transcriptase domain-containing protein</fullName>
    </submittedName>
</protein>